<proteinExistence type="predicted"/>
<reference evidence="3" key="1">
    <citation type="journal article" date="2019" name="Int. J. Syst. Evol. Microbiol.">
        <title>The Global Catalogue of Microorganisms (GCM) 10K type strain sequencing project: providing services to taxonomists for standard genome sequencing and annotation.</title>
        <authorList>
            <consortium name="The Broad Institute Genomics Platform"/>
            <consortium name="The Broad Institute Genome Sequencing Center for Infectious Disease"/>
            <person name="Wu L."/>
            <person name="Ma J."/>
        </authorList>
    </citation>
    <scope>NUCLEOTIDE SEQUENCE [LARGE SCALE GENOMIC DNA]</scope>
    <source>
        <strain evidence="3">KLKA75</strain>
    </source>
</reference>
<name>A0ABV9U1F7_9ACTN</name>
<gene>
    <name evidence="2" type="ORF">ACFPCY_17925</name>
</gene>
<evidence type="ECO:0000259" key="1">
    <source>
        <dbReference type="Pfam" id="PF04149"/>
    </source>
</evidence>
<dbReference type="EMBL" id="JBHSIT010000005">
    <property type="protein sequence ID" value="MFC4909205.1"/>
    <property type="molecule type" value="Genomic_DNA"/>
</dbReference>
<dbReference type="Proteomes" id="UP001595872">
    <property type="component" value="Unassembled WGS sequence"/>
</dbReference>
<organism evidence="2 3">
    <name type="scientific">Actinomadura gamaensis</name>
    <dbReference type="NCBI Taxonomy" id="1763541"/>
    <lineage>
        <taxon>Bacteria</taxon>
        <taxon>Bacillati</taxon>
        <taxon>Actinomycetota</taxon>
        <taxon>Actinomycetes</taxon>
        <taxon>Streptosporangiales</taxon>
        <taxon>Thermomonosporaceae</taxon>
        <taxon>Actinomadura</taxon>
    </lineage>
</organism>
<keyword evidence="3" id="KW-1185">Reference proteome</keyword>
<protein>
    <submittedName>
        <fullName evidence="2">DUF397 domain-containing protein</fullName>
    </submittedName>
</protein>
<evidence type="ECO:0000313" key="3">
    <source>
        <dbReference type="Proteomes" id="UP001595872"/>
    </source>
</evidence>
<comment type="caution">
    <text evidence="2">The sequence shown here is derived from an EMBL/GenBank/DDBJ whole genome shotgun (WGS) entry which is preliminary data.</text>
</comment>
<feature type="domain" description="DUF397" evidence="1">
    <location>
        <begin position="10"/>
        <end position="64"/>
    </location>
</feature>
<evidence type="ECO:0000313" key="2">
    <source>
        <dbReference type="EMBL" id="MFC4909205.1"/>
    </source>
</evidence>
<dbReference type="RefSeq" id="WP_378256542.1">
    <property type="nucleotide sequence ID" value="NZ_JBHSIT010000005.1"/>
</dbReference>
<accession>A0ABV9U1F7</accession>
<dbReference type="InterPro" id="IPR007278">
    <property type="entry name" value="DUF397"/>
</dbReference>
<sequence>MSEQQFSGFRWRTSSYSTGQGTECVQVGSRPGANLVAARDSKDPSGPVLSLNAGEWADLVRSVKNGALDR</sequence>
<dbReference type="Pfam" id="PF04149">
    <property type="entry name" value="DUF397"/>
    <property type="match status" value="1"/>
</dbReference>